<organism evidence="2 3">
    <name type="scientific">Dentiscutata erythropus</name>
    <dbReference type="NCBI Taxonomy" id="1348616"/>
    <lineage>
        <taxon>Eukaryota</taxon>
        <taxon>Fungi</taxon>
        <taxon>Fungi incertae sedis</taxon>
        <taxon>Mucoromycota</taxon>
        <taxon>Glomeromycotina</taxon>
        <taxon>Glomeromycetes</taxon>
        <taxon>Diversisporales</taxon>
        <taxon>Gigasporaceae</taxon>
        <taxon>Dentiscutata</taxon>
    </lineage>
</organism>
<evidence type="ECO:0000313" key="3">
    <source>
        <dbReference type="Proteomes" id="UP000789405"/>
    </source>
</evidence>
<gene>
    <name evidence="2" type="ORF">DERYTH_LOCUS6090</name>
</gene>
<proteinExistence type="predicted"/>
<dbReference type="AlphaFoldDB" id="A0A9N9G096"/>
<feature type="compositionally biased region" description="Polar residues" evidence="1">
    <location>
        <begin position="46"/>
        <end position="61"/>
    </location>
</feature>
<evidence type="ECO:0000256" key="1">
    <source>
        <dbReference type="SAM" id="MobiDB-lite"/>
    </source>
</evidence>
<dbReference type="EMBL" id="CAJVPY010002674">
    <property type="protein sequence ID" value="CAG8568553.1"/>
    <property type="molecule type" value="Genomic_DNA"/>
</dbReference>
<reference evidence="2" key="1">
    <citation type="submission" date="2021-06" db="EMBL/GenBank/DDBJ databases">
        <authorList>
            <person name="Kallberg Y."/>
            <person name="Tangrot J."/>
            <person name="Rosling A."/>
        </authorList>
    </citation>
    <scope>NUCLEOTIDE SEQUENCE</scope>
    <source>
        <strain evidence="2">MA453B</strain>
    </source>
</reference>
<comment type="caution">
    <text evidence="2">The sequence shown here is derived from an EMBL/GenBank/DDBJ whole genome shotgun (WGS) entry which is preliminary data.</text>
</comment>
<evidence type="ECO:0000313" key="2">
    <source>
        <dbReference type="EMBL" id="CAG8568553.1"/>
    </source>
</evidence>
<name>A0A9N9G096_9GLOM</name>
<protein>
    <submittedName>
        <fullName evidence="2">27473_t:CDS:1</fullName>
    </submittedName>
</protein>
<dbReference type="Proteomes" id="UP000789405">
    <property type="component" value="Unassembled WGS sequence"/>
</dbReference>
<sequence length="61" mass="6470">MQNYGSVPINDIWDDVITKNTPVWSGGGSGQLLTGSGAESALINGTKPSRNTTESNKINNY</sequence>
<keyword evidence="3" id="KW-1185">Reference proteome</keyword>
<feature type="region of interest" description="Disordered" evidence="1">
    <location>
        <begin position="27"/>
        <end position="61"/>
    </location>
</feature>
<accession>A0A9N9G096</accession>